<gene>
    <name evidence="1" type="ordered locus">Dalk_4306</name>
</gene>
<evidence type="ECO:0008006" key="3">
    <source>
        <dbReference type="Google" id="ProtNLM"/>
    </source>
</evidence>
<dbReference type="Pfam" id="PF03692">
    <property type="entry name" value="CxxCxxCC"/>
    <property type="match status" value="1"/>
</dbReference>
<dbReference type="InterPro" id="IPR005358">
    <property type="entry name" value="Puta_zinc/iron-chelating_dom"/>
</dbReference>
<reference evidence="1 2" key="1">
    <citation type="journal article" date="2012" name="Environ. Microbiol.">
        <title>The genome sequence of Desulfatibacillum alkenivorans AK-01: a blueprint for anaerobic alkane oxidation.</title>
        <authorList>
            <person name="Callaghan A.V."/>
            <person name="Morris B.E."/>
            <person name="Pereira I.A."/>
            <person name="McInerney M.J."/>
            <person name="Austin R.N."/>
            <person name="Groves J.T."/>
            <person name="Kukor J.J."/>
            <person name="Suflita J.M."/>
            <person name="Young L.Y."/>
            <person name="Zylstra G.J."/>
            <person name="Wawrik B."/>
        </authorList>
    </citation>
    <scope>NUCLEOTIDE SEQUENCE [LARGE SCALE GENOMIC DNA]</scope>
    <source>
        <strain evidence="1 2">AK-01</strain>
    </source>
</reference>
<evidence type="ECO:0000313" key="1">
    <source>
        <dbReference type="EMBL" id="ACL05986.1"/>
    </source>
</evidence>
<organism evidence="1 2">
    <name type="scientific">Desulfatibacillum aliphaticivorans</name>
    <dbReference type="NCBI Taxonomy" id="218208"/>
    <lineage>
        <taxon>Bacteria</taxon>
        <taxon>Pseudomonadati</taxon>
        <taxon>Thermodesulfobacteriota</taxon>
        <taxon>Desulfobacteria</taxon>
        <taxon>Desulfobacterales</taxon>
        <taxon>Desulfatibacillaceae</taxon>
        <taxon>Desulfatibacillum</taxon>
    </lineage>
</organism>
<evidence type="ECO:0000313" key="2">
    <source>
        <dbReference type="Proteomes" id="UP000000739"/>
    </source>
</evidence>
<dbReference type="EMBL" id="CP001322">
    <property type="protein sequence ID" value="ACL05986.1"/>
    <property type="molecule type" value="Genomic_DNA"/>
</dbReference>
<accession>B8FME8</accession>
<dbReference type="RefSeq" id="WP_015949032.1">
    <property type="nucleotide sequence ID" value="NC_011768.1"/>
</dbReference>
<dbReference type="Proteomes" id="UP000000739">
    <property type="component" value="Chromosome"/>
</dbReference>
<dbReference type="eggNOG" id="COG0727">
    <property type="taxonomic scope" value="Bacteria"/>
</dbReference>
<keyword evidence="2" id="KW-1185">Reference proteome</keyword>
<protein>
    <recommendedName>
        <fullName evidence="3">YkgJ family cysteine cluster protein</fullName>
    </recommendedName>
</protein>
<proteinExistence type="predicted"/>
<sequence>MELDHSKIFEEYERVVEGVDKAFKTVEEAHSNCVKCKPGCSDCCYALFDLSLVEALYINHHFNQRFEGKEKDRLLERADRADRKIHMIKKEAYQATKKGKQTDEILSRVAWERVRCPLLDDEEKCVLYDKRPITCRLYGIPTAIGGKGHTCGESGFEEGRAYPTVNLDSLNAMLYQLSQKIVAGIPTKYVGMADMLVPLSMALLTEYNKEYLGIKEEKEEKE</sequence>
<dbReference type="HOGENOM" id="CLU_082366_0_0_7"/>
<dbReference type="KEGG" id="dal:Dalk_4306"/>
<name>B8FME8_DESAL</name>
<dbReference type="AlphaFoldDB" id="B8FME8"/>